<reference evidence="2" key="1">
    <citation type="submission" date="2022-07" db="EMBL/GenBank/DDBJ databases">
        <title>Genome Sequence of Leucocoprinus birnbaumii.</title>
        <authorList>
            <person name="Buettner E."/>
        </authorList>
    </citation>
    <scope>NUCLEOTIDE SEQUENCE</scope>
    <source>
        <strain evidence="2">VT141</strain>
    </source>
</reference>
<name>A0AAD5VDL7_9AGAR</name>
<proteinExistence type="predicted"/>
<sequence>MTSQTQASTSTAQRVVRPPLNAPLSLSNFPSYFSLTSPIDVYTFATTTSMIPPSGWISNVLLASTFSVGHNAAKNLVFRASSLLLRYSVLGFLSCIAYRRAAYTSFLMLLEDYIQKLYFIRSYGFREHAWIVIAFVVLFPAAGVYDTCLWMLDAPGYTFRPTITPARSFSRQLVPNPPYVLNFAGSSNGIDLDRTLSAGLYLDDITVIATHLPISQEIVAPPQKLSSEVQPRIWLDSEGWSVGFDLGWPVDHGGQGCVPNSTDTQQWWSCHFNNTSAEAIYRQSFGSPRIWWDNTGAQSTDISLQLQDDVWTSLTPNGSSAATKLLFTVTKAQRRHAFMQTAWKVTMQTAFPARFQSNEIVDFIRRGWNNDPDQVVDPEIQDVVDGVEAAQNRGGSYSAGVMIQEPQPFAIRATVIEFLSFVNSMNTSNDQFSSLRVRSINTTLLHSETLPSSDDLQPFASCLRPLANIVVGGQIHETTCDESISGAMNSSAAGSLEGQIDILLVANLSNIFGDGDTNTSQSAFDPHGQAWLRFNQAHLEELMTSRAFIARGDSDNDVTWQEPIAAISYLQIILVAIPALLAFLSWTLMAGGGTHHYKHSFLATVCATTHLSDNSCRRVGYLKDPPLIELRPARRHIVVGTPNGGTLANVEQDQVVAYSMVMEPLNLPVSMVSQGKGEEVQGS</sequence>
<feature type="transmembrane region" description="Helical" evidence="1">
    <location>
        <begin position="130"/>
        <end position="152"/>
    </location>
</feature>
<accession>A0AAD5VDL7</accession>
<keyword evidence="3" id="KW-1185">Reference proteome</keyword>
<evidence type="ECO:0000256" key="1">
    <source>
        <dbReference type="SAM" id="Phobius"/>
    </source>
</evidence>
<comment type="caution">
    <text evidence="2">The sequence shown here is derived from an EMBL/GenBank/DDBJ whole genome shotgun (WGS) entry which is preliminary data.</text>
</comment>
<dbReference type="EMBL" id="JANIEX010002125">
    <property type="protein sequence ID" value="KAJ3551952.1"/>
    <property type="molecule type" value="Genomic_DNA"/>
</dbReference>
<dbReference type="AlphaFoldDB" id="A0AAD5VDL7"/>
<evidence type="ECO:0008006" key="4">
    <source>
        <dbReference type="Google" id="ProtNLM"/>
    </source>
</evidence>
<keyword evidence="1" id="KW-1133">Transmembrane helix</keyword>
<keyword evidence="1" id="KW-0472">Membrane</keyword>
<keyword evidence="1" id="KW-0812">Transmembrane</keyword>
<feature type="transmembrane region" description="Helical" evidence="1">
    <location>
        <begin position="569"/>
        <end position="589"/>
    </location>
</feature>
<evidence type="ECO:0000313" key="3">
    <source>
        <dbReference type="Proteomes" id="UP001213000"/>
    </source>
</evidence>
<protein>
    <recommendedName>
        <fullName evidence="4">Transmembrane protein</fullName>
    </recommendedName>
</protein>
<gene>
    <name evidence="2" type="ORF">NP233_g12983</name>
</gene>
<evidence type="ECO:0000313" key="2">
    <source>
        <dbReference type="EMBL" id="KAJ3551952.1"/>
    </source>
</evidence>
<dbReference type="Proteomes" id="UP001213000">
    <property type="component" value="Unassembled WGS sequence"/>
</dbReference>
<organism evidence="2 3">
    <name type="scientific">Leucocoprinus birnbaumii</name>
    <dbReference type="NCBI Taxonomy" id="56174"/>
    <lineage>
        <taxon>Eukaryota</taxon>
        <taxon>Fungi</taxon>
        <taxon>Dikarya</taxon>
        <taxon>Basidiomycota</taxon>
        <taxon>Agaricomycotina</taxon>
        <taxon>Agaricomycetes</taxon>
        <taxon>Agaricomycetidae</taxon>
        <taxon>Agaricales</taxon>
        <taxon>Agaricineae</taxon>
        <taxon>Agaricaceae</taxon>
        <taxon>Leucocoprinus</taxon>
    </lineage>
</organism>